<keyword evidence="2" id="KW-0732">Signal</keyword>
<proteinExistence type="predicted"/>
<feature type="signal peptide" evidence="2">
    <location>
        <begin position="1"/>
        <end position="19"/>
    </location>
</feature>
<keyword evidence="4" id="KW-1185">Reference proteome</keyword>
<feature type="region of interest" description="Disordered" evidence="1">
    <location>
        <begin position="22"/>
        <end position="87"/>
    </location>
</feature>
<gene>
    <name evidence="3" type="ORF">SAMN05192542_103571</name>
</gene>
<accession>A0A1H7K3E1</accession>
<evidence type="ECO:0000313" key="4">
    <source>
        <dbReference type="Proteomes" id="UP000199120"/>
    </source>
</evidence>
<dbReference type="OrthoDB" id="9007970at2"/>
<dbReference type="Proteomes" id="UP000199120">
    <property type="component" value="Unassembled WGS sequence"/>
</dbReference>
<name>A0A1H7K3E1_9BURK</name>
<dbReference type="EMBL" id="FOAJ01000003">
    <property type="protein sequence ID" value="SEK81339.1"/>
    <property type="molecule type" value="Genomic_DNA"/>
</dbReference>
<evidence type="ECO:0008006" key="5">
    <source>
        <dbReference type="Google" id="ProtNLM"/>
    </source>
</evidence>
<dbReference type="AlphaFoldDB" id="A0A1H7K3E1"/>
<evidence type="ECO:0000256" key="2">
    <source>
        <dbReference type="SAM" id="SignalP"/>
    </source>
</evidence>
<evidence type="ECO:0000313" key="3">
    <source>
        <dbReference type="EMBL" id="SEK81339.1"/>
    </source>
</evidence>
<feature type="compositionally biased region" description="Polar residues" evidence="1">
    <location>
        <begin position="23"/>
        <end position="34"/>
    </location>
</feature>
<protein>
    <recommendedName>
        <fullName evidence="5">Secreted protein</fullName>
    </recommendedName>
</protein>
<feature type="chain" id="PRO_5030029015" description="Secreted protein" evidence="2">
    <location>
        <begin position="20"/>
        <end position="87"/>
    </location>
</feature>
<reference evidence="4" key="1">
    <citation type="submission" date="2016-10" db="EMBL/GenBank/DDBJ databases">
        <authorList>
            <person name="Varghese N."/>
            <person name="Submissions S."/>
        </authorList>
    </citation>
    <scope>NUCLEOTIDE SEQUENCE [LARGE SCALE GENOMIC DNA]</scope>
    <source>
        <strain evidence="4">LMG 26416</strain>
    </source>
</reference>
<organism evidence="3 4">
    <name type="scientific">Paraburkholderia caballeronis</name>
    <dbReference type="NCBI Taxonomy" id="416943"/>
    <lineage>
        <taxon>Bacteria</taxon>
        <taxon>Pseudomonadati</taxon>
        <taxon>Pseudomonadota</taxon>
        <taxon>Betaproteobacteria</taxon>
        <taxon>Burkholderiales</taxon>
        <taxon>Burkholderiaceae</taxon>
        <taxon>Paraburkholderia</taxon>
    </lineage>
</organism>
<evidence type="ECO:0000256" key="1">
    <source>
        <dbReference type="SAM" id="MobiDB-lite"/>
    </source>
</evidence>
<sequence length="87" mass="9199">MKSMKLLVCGVMVSLTAVAAFGQSPSPQTPSWHTNGPGRPLWPPAAGPHPQPGANEAAPRGDLRGDIASNARTRNAPPRQDNAPRRR</sequence>
<feature type="compositionally biased region" description="Pro residues" evidence="1">
    <location>
        <begin position="40"/>
        <end position="51"/>
    </location>
</feature>